<protein>
    <submittedName>
        <fullName evidence="1">Uncharacterized protein</fullName>
    </submittedName>
</protein>
<dbReference type="Proteomes" id="UP000249008">
    <property type="component" value="Chromosome 1"/>
</dbReference>
<dbReference type="EMBL" id="LS483487">
    <property type="protein sequence ID" value="SQJ00110.1"/>
    <property type="molecule type" value="Genomic_DNA"/>
</dbReference>
<dbReference type="RefSeq" id="WP_005979444.1">
    <property type="nucleotide sequence ID" value="NZ_BAABXY010000001.1"/>
</dbReference>
<proteinExistence type="predicted"/>
<reference evidence="1 2" key="1">
    <citation type="submission" date="2018-06" db="EMBL/GenBank/DDBJ databases">
        <authorList>
            <consortium name="Pathogen Informatics"/>
            <person name="Doyle S."/>
        </authorList>
    </citation>
    <scope>NUCLEOTIDE SEQUENCE [LARGE SCALE GENOMIC DNA]</scope>
    <source>
        <strain evidence="1 2">NCTC12112</strain>
    </source>
</reference>
<gene>
    <name evidence="1" type="ORF">NCTC12112_00465</name>
</gene>
<dbReference type="AlphaFoldDB" id="A0AAX2J8R1"/>
<sequence>MFKEISIIGRTAYGIYALEEYLKEAGENLAEWDVLFKKLWSFPEFEYVDDYSYMFIECIPHCILEFEDFSSGGEWEYFTEDEFKVLQRLYKNSKNIDVIEQVMDWLREMLSVHLYTANIPPAQESLNIMNDKVYPFLKEKLKNIPSIEPFKIYSIKEEKCWGRFYSKEILLKKI</sequence>
<evidence type="ECO:0000313" key="1">
    <source>
        <dbReference type="EMBL" id="SQJ00110.1"/>
    </source>
</evidence>
<accession>A0AAX2J8R1</accession>
<name>A0AAX2J8R1_9FUSO</name>
<dbReference type="GeneID" id="78455057"/>
<evidence type="ECO:0000313" key="2">
    <source>
        <dbReference type="Proteomes" id="UP000249008"/>
    </source>
</evidence>
<organism evidence="1 2">
    <name type="scientific">Fusobacterium ulcerans</name>
    <dbReference type="NCBI Taxonomy" id="861"/>
    <lineage>
        <taxon>Bacteria</taxon>
        <taxon>Fusobacteriati</taxon>
        <taxon>Fusobacteriota</taxon>
        <taxon>Fusobacteriia</taxon>
        <taxon>Fusobacteriales</taxon>
        <taxon>Fusobacteriaceae</taxon>
        <taxon>Fusobacterium</taxon>
    </lineage>
</organism>
<dbReference type="KEGG" id="ful:C4N20_09555"/>